<dbReference type="InterPro" id="IPR029000">
    <property type="entry name" value="Cyclophilin-like_dom_sf"/>
</dbReference>
<dbReference type="AlphaFoldDB" id="A0A157NZN1"/>
<dbReference type="InterPro" id="IPR052708">
    <property type="entry name" value="PxpC"/>
</dbReference>
<dbReference type="GO" id="GO:0005524">
    <property type="term" value="F:ATP binding"/>
    <property type="evidence" value="ECO:0007669"/>
    <property type="project" value="UniProtKB-KW"/>
</dbReference>
<proteinExistence type="predicted"/>
<dbReference type="Proteomes" id="UP000077037">
    <property type="component" value="Unassembled WGS sequence"/>
</dbReference>
<keyword evidence="1" id="KW-0547">Nucleotide-binding</keyword>
<dbReference type="PANTHER" id="PTHR43309">
    <property type="entry name" value="5-OXOPROLINASE SUBUNIT C"/>
    <property type="match status" value="1"/>
</dbReference>
<keyword evidence="3" id="KW-0067">ATP-binding</keyword>
<dbReference type="GO" id="GO:0016787">
    <property type="term" value="F:hydrolase activity"/>
    <property type="evidence" value="ECO:0007669"/>
    <property type="project" value="UniProtKB-KW"/>
</dbReference>
<protein>
    <submittedName>
        <fullName evidence="5">Histidine kinase inhibitor antagonist</fullName>
    </submittedName>
</protein>
<sequence>MIEIIKTAPLNSVQDTGRPGLRGLGIARSGALDPLAATGANALLGNAADDAVLEFQMYPAALRFTRDTLVALTGADCRARLNGVPVPAWWVRDVRAGDELVLSPPIQGARCYVAVQGGVDVPAVLGSRSTALRYGFGGHRGRALQKGDSLPIGARRNSARLPAGYGASPPEQALAPRANEDADGVMTLRVMRAAEYGMFTPASQAAFTDAVWRVSAQSDRMGYRLSGPVLERTAVREMRSHPIVPGVVQVPPSGQPIIQLADGNSAGGYPKIGFVIDADLWRIAQSPPGTKLRFQMCGLDEARAAQAELESYLAGLRDTAAHCRVPIKG</sequence>
<dbReference type="NCBIfam" id="TIGR00724">
    <property type="entry name" value="urea_amlyse_rel"/>
    <property type="match status" value="1"/>
</dbReference>
<gene>
    <name evidence="5" type="primary">kipA_1</name>
    <name evidence="5" type="ORF">SAMEA1982600_02108</name>
</gene>
<accession>A0A157NZN1</accession>
<dbReference type="InterPro" id="IPR003778">
    <property type="entry name" value="CT_A_B"/>
</dbReference>
<evidence type="ECO:0000259" key="4">
    <source>
        <dbReference type="SMART" id="SM00797"/>
    </source>
</evidence>
<dbReference type="EMBL" id="FKBS01000014">
    <property type="protein sequence ID" value="SAI26698.1"/>
    <property type="molecule type" value="Genomic_DNA"/>
</dbReference>
<dbReference type="RefSeq" id="WP_066411374.1">
    <property type="nucleotide sequence ID" value="NZ_FKBS01000014.1"/>
</dbReference>
<feature type="domain" description="Carboxyltransferase" evidence="4">
    <location>
        <begin position="23"/>
        <end position="312"/>
    </location>
</feature>
<dbReference type="OrthoDB" id="9768696at2"/>
<reference evidence="5 6" key="1">
    <citation type="submission" date="2016-03" db="EMBL/GenBank/DDBJ databases">
        <authorList>
            <consortium name="Pathogen Informatics"/>
        </authorList>
    </citation>
    <scope>NUCLEOTIDE SEQUENCE [LARGE SCALE GENOMIC DNA]</scope>
    <source>
        <strain evidence="5 6">NCTC13364</strain>
    </source>
</reference>
<evidence type="ECO:0000313" key="5">
    <source>
        <dbReference type="EMBL" id="SAI26698.1"/>
    </source>
</evidence>
<dbReference type="SMART" id="SM00797">
    <property type="entry name" value="AHS2"/>
    <property type="match status" value="1"/>
</dbReference>
<keyword evidence="2" id="KW-0378">Hydrolase</keyword>
<evidence type="ECO:0000313" key="6">
    <source>
        <dbReference type="Proteomes" id="UP000077037"/>
    </source>
</evidence>
<name>A0A157NZN1_9BORD</name>
<organism evidence="5 6">
    <name type="scientific">Bordetella ansorpii</name>
    <dbReference type="NCBI Taxonomy" id="288768"/>
    <lineage>
        <taxon>Bacteria</taxon>
        <taxon>Pseudomonadati</taxon>
        <taxon>Pseudomonadota</taxon>
        <taxon>Betaproteobacteria</taxon>
        <taxon>Burkholderiales</taxon>
        <taxon>Alcaligenaceae</taxon>
        <taxon>Bordetella</taxon>
    </lineage>
</organism>
<evidence type="ECO:0000256" key="3">
    <source>
        <dbReference type="ARBA" id="ARBA00022840"/>
    </source>
</evidence>
<evidence type="ECO:0000256" key="2">
    <source>
        <dbReference type="ARBA" id="ARBA00022801"/>
    </source>
</evidence>
<evidence type="ECO:0000256" key="1">
    <source>
        <dbReference type="ARBA" id="ARBA00022741"/>
    </source>
</evidence>
<dbReference type="Gene3D" id="2.40.100.10">
    <property type="entry name" value="Cyclophilin-like"/>
    <property type="match status" value="1"/>
</dbReference>
<dbReference type="SUPFAM" id="SSF50891">
    <property type="entry name" value="Cyclophilin-like"/>
    <property type="match status" value="1"/>
</dbReference>
<dbReference type="Pfam" id="PF02626">
    <property type="entry name" value="CT_A_B"/>
    <property type="match status" value="1"/>
</dbReference>
<dbReference type="PANTHER" id="PTHR43309:SF3">
    <property type="entry name" value="5-OXOPROLINASE SUBUNIT C"/>
    <property type="match status" value="1"/>
</dbReference>